<dbReference type="EMBL" id="CAJVPI010000190">
    <property type="protein sequence ID" value="CAG8497721.1"/>
    <property type="molecule type" value="Genomic_DNA"/>
</dbReference>
<accession>A0A9N8ZJK3</accession>
<organism evidence="1 2">
    <name type="scientific">Paraglomus brasilianum</name>
    <dbReference type="NCBI Taxonomy" id="144538"/>
    <lineage>
        <taxon>Eukaryota</taxon>
        <taxon>Fungi</taxon>
        <taxon>Fungi incertae sedis</taxon>
        <taxon>Mucoromycota</taxon>
        <taxon>Glomeromycotina</taxon>
        <taxon>Glomeromycetes</taxon>
        <taxon>Paraglomerales</taxon>
        <taxon>Paraglomeraceae</taxon>
        <taxon>Paraglomus</taxon>
    </lineage>
</organism>
<evidence type="ECO:0000313" key="2">
    <source>
        <dbReference type="Proteomes" id="UP000789739"/>
    </source>
</evidence>
<sequence length="88" mass="10241">MSWGFNSSKIVKTEFKHILISNNKPIIRGRESRPYMDEPWQGQEKRLYDLFIKSLEPDVVNSVYCFSSSGYIPDSAFIDGDTKMLIHH</sequence>
<proteinExistence type="predicted"/>
<protein>
    <submittedName>
        <fullName evidence="1">1376_t:CDS:1</fullName>
    </submittedName>
</protein>
<reference evidence="1" key="1">
    <citation type="submission" date="2021-06" db="EMBL/GenBank/DDBJ databases">
        <authorList>
            <person name="Kallberg Y."/>
            <person name="Tangrot J."/>
            <person name="Rosling A."/>
        </authorList>
    </citation>
    <scope>NUCLEOTIDE SEQUENCE</scope>
    <source>
        <strain evidence="1">BR232B</strain>
    </source>
</reference>
<dbReference type="AlphaFoldDB" id="A0A9N8ZJK3"/>
<evidence type="ECO:0000313" key="1">
    <source>
        <dbReference type="EMBL" id="CAG8497721.1"/>
    </source>
</evidence>
<gene>
    <name evidence="1" type="ORF">PBRASI_LOCUS2442</name>
</gene>
<dbReference type="Proteomes" id="UP000789739">
    <property type="component" value="Unassembled WGS sequence"/>
</dbReference>
<comment type="caution">
    <text evidence="1">The sequence shown here is derived from an EMBL/GenBank/DDBJ whole genome shotgun (WGS) entry which is preliminary data.</text>
</comment>
<name>A0A9N8ZJK3_9GLOM</name>
<keyword evidence="2" id="KW-1185">Reference proteome</keyword>